<feature type="compositionally biased region" description="Low complexity" evidence="1">
    <location>
        <begin position="61"/>
        <end position="103"/>
    </location>
</feature>
<dbReference type="EMBL" id="JAHQIW010005472">
    <property type="protein sequence ID" value="KAJ1366126.1"/>
    <property type="molecule type" value="Genomic_DNA"/>
</dbReference>
<feature type="region of interest" description="Disordered" evidence="1">
    <location>
        <begin position="42"/>
        <end position="103"/>
    </location>
</feature>
<sequence length="103" mass="11870">MGELCGILCAELNKQNFAHLDTTKSQQSAQSEILHSIMKILEKLKPPKHQPMNEYDDDDGGNNNKSYDNDINNSNNNNNNNYYYYYDYNNNNKKINTNSSISI</sequence>
<dbReference type="Proteomes" id="UP001196413">
    <property type="component" value="Unassembled WGS sequence"/>
</dbReference>
<keyword evidence="3" id="KW-1185">Reference proteome</keyword>
<comment type="caution">
    <text evidence="2">The sequence shown here is derived from an EMBL/GenBank/DDBJ whole genome shotgun (WGS) entry which is preliminary data.</text>
</comment>
<protein>
    <submittedName>
        <fullName evidence="2">Uncharacterized protein</fullName>
    </submittedName>
</protein>
<gene>
    <name evidence="2" type="ORF">KIN20_026724</name>
</gene>
<evidence type="ECO:0000313" key="2">
    <source>
        <dbReference type="EMBL" id="KAJ1366126.1"/>
    </source>
</evidence>
<proteinExistence type="predicted"/>
<evidence type="ECO:0000256" key="1">
    <source>
        <dbReference type="SAM" id="MobiDB-lite"/>
    </source>
</evidence>
<evidence type="ECO:0000313" key="3">
    <source>
        <dbReference type="Proteomes" id="UP001196413"/>
    </source>
</evidence>
<accession>A0AAD5WD37</accession>
<dbReference type="AlphaFoldDB" id="A0AAD5WD37"/>
<organism evidence="2 3">
    <name type="scientific">Parelaphostrongylus tenuis</name>
    <name type="common">Meningeal worm</name>
    <dbReference type="NCBI Taxonomy" id="148309"/>
    <lineage>
        <taxon>Eukaryota</taxon>
        <taxon>Metazoa</taxon>
        <taxon>Ecdysozoa</taxon>
        <taxon>Nematoda</taxon>
        <taxon>Chromadorea</taxon>
        <taxon>Rhabditida</taxon>
        <taxon>Rhabditina</taxon>
        <taxon>Rhabditomorpha</taxon>
        <taxon>Strongyloidea</taxon>
        <taxon>Metastrongylidae</taxon>
        <taxon>Parelaphostrongylus</taxon>
    </lineage>
</organism>
<reference evidence="2" key="1">
    <citation type="submission" date="2021-06" db="EMBL/GenBank/DDBJ databases">
        <title>Parelaphostrongylus tenuis whole genome reference sequence.</title>
        <authorList>
            <person name="Garwood T.J."/>
            <person name="Larsen P.A."/>
            <person name="Fountain-Jones N.M."/>
            <person name="Garbe J.R."/>
            <person name="Macchietto M.G."/>
            <person name="Kania S.A."/>
            <person name="Gerhold R.W."/>
            <person name="Richards J.E."/>
            <person name="Wolf T.M."/>
        </authorList>
    </citation>
    <scope>NUCLEOTIDE SEQUENCE</scope>
    <source>
        <strain evidence="2">MNPRO001-30</strain>
        <tissue evidence="2">Meninges</tissue>
    </source>
</reference>
<name>A0AAD5WD37_PARTN</name>